<dbReference type="GO" id="GO:0000428">
    <property type="term" value="C:DNA-directed RNA polymerase complex"/>
    <property type="evidence" value="ECO:0007669"/>
    <property type="project" value="UniProtKB-KW"/>
</dbReference>
<dbReference type="PROSITE" id="PS00717">
    <property type="entry name" value="SIGMA54_1"/>
    <property type="match status" value="1"/>
</dbReference>
<evidence type="ECO:0000256" key="3">
    <source>
        <dbReference type="ARBA" id="ARBA00022679"/>
    </source>
</evidence>
<evidence type="ECO:0000313" key="12">
    <source>
        <dbReference type="Proteomes" id="UP000184251"/>
    </source>
</evidence>
<keyword evidence="4" id="KW-0548">Nucleotidyltransferase</keyword>
<dbReference type="PRINTS" id="PR00045">
    <property type="entry name" value="SIGMA54FCT"/>
</dbReference>
<evidence type="ECO:0000256" key="8">
    <source>
        <dbReference type="ARBA" id="ARBA00023163"/>
    </source>
</evidence>
<dbReference type="GO" id="GO:0003677">
    <property type="term" value="F:DNA binding"/>
    <property type="evidence" value="ECO:0007669"/>
    <property type="project" value="UniProtKB-KW"/>
</dbReference>
<accession>A0A1M4V122</accession>
<gene>
    <name evidence="11" type="ORF">SAMN02746064_00884</name>
</gene>
<name>A0A1M4V122_9FIRM</name>
<keyword evidence="5" id="KW-0805">Transcription regulation</keyword>
<dbReference type="Proteomes" id="UP000184251">
    <property type="component" value="Unassembled WGS sequence"/>
</dbReference>
<sequence>MKLGFDLSLKQKQKLIMTNQLIQGINILQYNTIELGEYINQEMEKNPLLEKEETSVDAGEGEVNWLEFVKNTNKTHEHSQPYSDDEEKNVIENVKCMEESLKEILIGQLHVLNLSEEDYGVGEFIIDFIDERGYLSAEPEEMAQMIKVPVTKVIKLVNLIRRFEPSGVGGRNLRECLKIQLINMNHFDDMLFHIIDEHLEDIGYNRDQKLMKELDLDKEDISYYRELLKSLDPKPGLKYCEEEPDYVIPDIFVEVIDDKVSVTMNDHYVPRLKINSYYQSLLQKGGDEKTTEFIKSGLNSASFVINSILQRKETVKNIAQLLFEKQVDFLRSGEGYIKPMTLKEIAEVLEIHESTVSRAIKNKYAVTPRGIYSLKHFFTTGLASQEGEDVSAVKIKDIIKDLISKENKKKPYSDQNITDILKEKGYTISRRTVAKYRENLNILSTRERKEA</sequence>
<proteinExistence type="inferred from homology"/>
<dbReference type="PIRSF" id="PIRSF000774">
    <property type="entry name" value="RpoN"/>
    <property type="match status" value="1"/>
</dbReference>
<dbReference type="GO" id="GO:0006352">
    <property type="term" value="P:DNA-templated transcription initiation"/>
    <property type="evidence" value="ECO:0007669"/>
    <property type="project" value="InterPro"/>
</dbReference>
<dbReference type="InterPro" id="IPR038709">
    <property type="entry name" value="RpoN_core-bd_sf"/>
</dbReference>
<dbReference type="AlphaFoldDB" id="A0A1M4V122"/>
<evidence type="ECO:0000256" key="6">
    <source>
        <dbReference type="ARBA" id="ARBA00023082"/>
    </source>
</evidence>
<evidence type="ECO:0000256" key="5">
    <source>
        <dbReference type="ARBA" id="ARBA00023015"/>
    </source>
</evidence>
<dbReference type="STRING" id="1120975.SAMN02746064_00884"/>
<dbReference type="RefSeq" id="WP_073269868.1">
    <property type="nucleotide sequence ID" value="NZ_FQTU01000004.1"/>
</dbReference>
<dbReference type="Gene3D" id="1.10.10.1330">
    <property type="entry name" value="RNA polymerase sigma-54 factor, core-binding domain"/>
    <property type="match status" value="1"/>
</dbReference>
<keyword evidence="2" id="KW-0240">DNA-directed RNA polymerase</keyword>
<dbReference type="InterPro" id="IPR007046">
    <property type="entry name" value="RNA_pol_sigma_54_core-bd"/>
</dbReference>
<keyword evidence="6" id="KW-0731">Sigma factor</keyword>
<evidence type="ECO:0000256" key="4">
    <source>
        <dbReference type="ARBA" id="ARBA00022695"/>
    </source>
</evidence>
<keyword evidence="8" id="KW-0804">Transcription</keyword>
<dbReference type="PROSITE" id="PS50044">
    <property type="entry name" value="SIGMA54_3"/>
    <property type="match status" value="1"/>
</dbReference>
<evidence type="ECO:0000256" key="7">
    <source>
        <dbReference type="ARBA" id="ARBA00023125"/>
    </source>
</evidence>
<comment type="similarity">
    <text evidence="1">Belongs to the sigma-54 factor family.</text>
</comment>
<dbReference type="Pfam" id="PF00309">
    <property type="entry name" value="Sigma54_AID"/>
    <property type="match status" value="1"/>
</dbReference>
<dbReference type="EMBL" id="FQTU01000004">
    <property type="protein sequence ID" value="SHE62676.1"/>
    <property type="molecule type" value="Genomic_DNA"/>
</dbReference>
<dbReference type="GO" id="GO:0016779">
    <property type="term" value="F:nucleotidyltransferase activity"/>
    <property type="evidence" value="ECO:0007669"/>
    <property type="project" value="UniProtKB-KW"/>
</dbReference>
<evidence type="ECO:0000313" key="11">
    <source>
        <dbReference type="EMBL" id="SHE62676.1"/>
    </source>
</evidence>
<dbReference type="Gene3D" id="1.10.10.60">
    <property type="entry name" value="Homeodomain-like"/>
    <property type="match status" value="1"/>
</dbReference>
<dbReference type="Pfam" id="PF04963">
    <property type="entry name" value="Sigma54_CBD"/>
    <property type="match status" value="1"/>
</dbReference>
<dbReference type="PROSITE" id="PS00718">
    <property type="entry name" value="SIGMA54_2"/>
    <property type="match status" value="1"/>
</dbReference>
<dbReference type="InterPro" id="IPR000394">
    <property type="entry name" value="RNA_pol_sigma_54"/>
</dbReference>
<dbReference type="PANTHER" id="PTHR32248:SF4">
    <property type="entry name" value="RNA POLYMERASE SIGMA-54 FACTOR"/>
    <property type="match status" value="1"/>
</dbReference>
<dbReference type="NCBIfam" id="TIGR02395">
    <property type="entry name" value="rpoN_sigma"/>
    <property type="match status" value="1"/>
</dbReference>
<keyword evidence="12" id="KW-1185">Reference proteome</keyword>
<feature type="domain" description="RNA polymerase sigma factor 54 core-binding" evidence="10">
    <location>
        <begin position="91"/>
        <end position="278"/>
    </location>
</feature>
<protein>
    <submittedName>
        <fullName evidence="11">RNA polymerase, sigma 54 subunit, RpoN/SigL</fullName>
    </submittedName>
</protein>
<dbReference type="PANTHER" id="PTHR32248">
    <property type="entry name" value="RNA POLYMERASE SIGMA-54 FACTOR"/>
    <property type="match status" value="1"/>
</dbReference>
<feature type="domain" description="RNA polymerase sigma factor 54 DNA-binding" evidence="9">
    <location>
        <begin position="292"/>
        <end position="449"/>
    </location>
</feature>
<dbReference type="InterPro" id="IPR007634">
    <property type="entry name" value="RNA_pol_sigma_54_DNA-bd"/>
</dbReference>
<dbReference type="OrthoDB" id="9814402at2"/>
<keyword evidence="7" id="KW-0238">DNA-binding</keyword>
<evidence type="ECO:0000256" key="2">
    <source>
        <dbReference type="ARBA" id="ARBA00022478"/>
    </source>
</evidence>
<dbReference type="Pfam" id="PF04552">
    <property type="entry name" value="Sigma54_DBD"/>
    <property type="match status" value="1"/>
</dbReference>
<dbReference type="GO" id="GO:0001216">
    <property type="term" value="F:DNA-binding transcription activator activity"/>
    <property type="evidence" value="ECO:0007669"/>
    <property type="project" value="InterPro"/>
</dbReference>
<evidence type="ECO:0000259" key="10">
    <source>
        <dbReference type="Pfam" id="PF04963"/>
    </source>
</evidence>
<evidence type="ECO:0000259" key="9">
    <source>
        <dbReference type="Pfam" id="PF04552"/>
    </source>
</evidence>
<keyword evidence="3" id="KW-0808">Transferase</keyword>
<organism evidence="11 12">
    <name type="scientific">Alkalibacter saccharofermentans DSM 14828</name>
    <dbReference type="NCBI Taxonomy" id="1120975"/>
    <lineage>
        <taxon>Bacteria</taxon>
        <taxon>Bacillati</taxon>
        <taxon>Bacillota</taxon>
        <taxon>Clostridia</taxon>
        <taxon>Eubacteriales</taxon>
        <taxon>Eubacteriaceae</taxon>
        <taxon>Alkalibacter</taxon>
    </lineage>
</organism>
<reference evidence="11 12" key="1">
    <citation type="submission" date="2016-11" db="EMBL/GenBank/DDBJ databases">
        <authorList>
            <person name="Jaros S."/>
            <person name="Januszkiewicz K."/>
            <person name="Wedrychowicz H."/>
        </authorList>
    </citation>
    <scope>NUCLEOTIDE SEQUENCE [LARGE SCALE GENOMIC DNA]</scope>
    <source>
        <strain evidence="11 12">DSM 14828</strain>
    </source>
</reference>
<evidence type="ECO:0000256" key="1">
    <source>
        <dbReference type="ARBA" id="ARBA00008798"/>
    </source>
</evidence>
<dbReference type="GO" id="GO:0016987">
    <property type="term" value="F:sigma factor activity"/>
    <property type="evidence" value="ECO:0007669"/>
    <property type="project" value="UniProtKB-KW"/>
</dbReference>